<evidence type="ECO:0000313" key="4">
    <source>
        <dbReference type="Proteomes" id="UP000002051"/>
    </source>
</evidence>
<dbReference type="Pfam" id="PF25019">
    <property type="entry name" value="LRR_R13L1-DRL21"/>
    <property type="match status" value="1"/>
</dbReference>
<accession>A0A0C3WTA0</accession>
<dbReference type="Proteomes" id="UP000002051">
    <property type="component" value="Chromosome 4"/>
</dbReference>
<dbReference type="EMBL" id="CM001220">
    <property type="protein sequence ID" value="AES87218.2"/>
    <property type="molecule type" value="Genomic_DNA"/>
</dbReference>
<sequence>MNLTNTKSTKIPSSIGRMKHLRYCDLSHCYKVEDHLRELPKDIWKLVSLRHLELDDCNNLTSMPLGIGKMTKLQTLTQFVFDTTSRDSAKTSELGGLHNLRGRLVINGLENLRHCPTEAKHMNLIGKSHLRELTLNWNVHTVGDASDLEKDDIILLDMVLHSNIKGLQINGFGGVKFSSSANLLTNLVQLNLLIGSRLQFFELSLLHVKCLRMDNLARLEFIVNDNNSDNSSSFCTSLTDIFLSELNNLKGWCNCSEEEISRGCCHQFERLENLCIQDCYNLVSIPQHKHVRKVMLENVTEKILQLAVNHSKVEYLQIGFILNYKSLCGVFQHLSTLSELCIDNCEEFDPCDDEDGCTFYEIPKMKYLPEGLQHITTLQILRITDCVNLTSIPEWATSLQVFDIKGCPNVTSRHVGVEDQ</sequence>
<reference evidence="2 4" key="1">
    <citation type="journal article" date="2011" name="Nature">
        <title>The Medicago genome provides insight into the evolution of rhizobial symbioses.</title>
        <authorList>
            <person name="Young N.D."/>
            <person name="Debelle F."/>
            <person name="Oldroyd G.E."/>
            <person name="Geurts R."/>
            <person name="Cannon S.B."/>
            <person name="Udvardi M.K."/>
            <person name="Benedito V.A."/>
            <person name="Mayer K.F."/>
            <person name="Gouzy J."/>
            <person name="Schoof H."/>
            <person name="Van de Peer Y."/>
            <person name="Proost S."/>
            <person name="Cook D.R."/>
            <person name="Meyers B.C."/>
            <person name="Spannagl M."/>
            <person name="Cheung F."/>
            <person name="De Mita S."/>
            <person name="Krishnakumar V."/>
            <person name="Gundlach H."/>
            <person name="Zhou S."/>
            <person name="Mudge J."/>
            <person name="Bharti A.K."/>
            <person name="Murray J.D."/>
            <person name="Naoumkina M.A."/>
            <person name="Rosen B."/>
            <person name="Silverstein K.A."/>
            <person name="Tang H."/>
            <person name="Rombauts S."/>
            <person name="Zhao P.X."/>
            <person name="Zhou P."/>
            <person name="Barbe V."/>
            <person name="Bardou P."/>
            <person name="Bechner M."/>
            <person name="Bellec A."/>
            <person name="Berger A."/>
            <person name="Berges H."/>
            <person name="Bidwell S."/>
            <person name="Bisseling T."/>
            <person name="Choisne N."/>
            <person name="Couloux A."/>
            <person name="Denny R."/>
            <person name="Deshpande S."/>
            <person name="Dai X."/>
            <person name="Doyle J.J."/>
            <person name="Dudez A.M."/>
            <person name="Farmer A.D."/>
            <person name="Fouteau S."/>
            <person name="Franken C."/>
            <person name="Gibelin C."/>
            <person name="Gish J."/>
            <person name="Goldstein S."/>
            <person name="Gonzalez A.J."/>
            <person name="Green P.J."/>
            <person name="Hallab A."/>
            <person name="Hartog M."/>
            <person name="Hua A."/>
            <person name="Humphray S.J."/>
            <person name="Jeong D.H."/>
            <person name="Jing Y."/>
            <person name="Jocker A."/>
            <person name="Kenton S.M."/>
            <person name="Kim D.J."/>
            <person name="Klee K."/>
            <person name="Lai H."/>
            <person name="Lang C."/>
            <person name="Lin S."/>
            <person name="Macmil S.L."/>
            <person name="Magdelenat G."/>
            <person name="Matthews L."/>
            <person name="McCorrison J."/>
            <person name="Monaghan E.L."/>
            <person name="Mun J.H."/>
            <person name="Najar F.Z."/>
            <person name="Nicholson C."/>
            <person name="Noirot C."/>
            <person name="O'Bleness M."/>
            <person name="Paule C.R."/>
            <person name="Poulain J."/>
            <person name="Prion F."/>
            <person name="Qin B."/>
            <person name="Qu C."/>
            <person name="Retzel E.F."/>
            <person name="Riddle C."/>
            <person name="Sallet E."/>
            <person name="Samain S."/>
            <person name="Samson N."/>
            <person name="Sanders I."/>
            <person name="Saurat O."/>
            <person name="Scarpelli C."/>
            <person name="Schiex T."/>
            <person name="Segurens B."/>
            <person name="Severin A.J."/>
            <person name="Sherrier D.J."/>
            <person name="Shi R."/>
            <person name="Sims S."/>
            <person name="Singer S.R."/>
            <person name="Sinharoy S."/>
            <person name="Sterck L."/>
            <person name="Viollet A."/>
            <person name="Wang B.B."/>
            <person name="Wang K."/>
            <person name="Wang M."/>
            <person name="Wang X."/>
            <person name="Warfsmann J."/>
            <person name="Weissenbach J."/>
            <person name="White D.D."/>
            <person name="White J.D."/>
            <person name="Wiley G.B."/>
            <person name="Wincker P."/>
            <person name="Xing Y."/>
            <person name="Yang L."/>
            <person name="Yao Z."/>
            <person name="Ying F."/>
            <person name="Zhai J."/>
            <person name="Zhou L."/>
            <person name="Zuber A."/>
            <person name="Denarie J."/>
            <person name="Dixon R.A."/>
            <person name="May G.D."/>
            <person name="Schwartz D.C."/>
            <person name="Rogers J."/>
            <person name="Quetier F."/>
            <person name="Town C.D."/>
            <person name="Roe B.A."/>
        </authorList>
    </citation>
    <scope>NUCLEOTIDE SEQUENCE [LARGE SCALE GENOMIC DNA]</scope>
    <source>
        <strain evidence="2">A17</strain>
        <strain evidence="3 4">cv. Jemalong A17</strain>
    </source>
</reference>
<gene>
    <name evidence="2" type="ordered locus">MTR_4g022950</name>
</gene>
<protein>
    <submittedName>
        <fullName evidence="2">NBS-LRR resistance protein</fullName>
    </submittedName>
</protein>
<evidence type="ECO:0000259" key="1">
    <source>
        <dbReference type="Pfam" id="PF25019"/>
    </source>
</evidence>
<dbReference type="HOGENOM" id="CLU_661148_0_0_1"/>
<evidence type="ECO:0000313" key="3">
    <source>
        <dbReference type="EnsemblPlants" id="AES87218"/>
    </source>
</evidence>
<dbReference type="PaxDb" id="3880-AES87218"/>
<organism evidence="2 4">
    <name type="scientific">Medicago truncatula</name>
    <name type="common">Barrel medic</name>
    <name type="synonym">Medicago tribuloides</name>
    <dbReference type="NCBI Taxonomy" id="3880"/>
    <lineage>
        <taxon>Eukaryota</taxon>
        <taxon>Viridiplantae</taxon>
        <taxon>Streptophyta</taxon>
        <taxon>Embryophyta</taxon>
        <taxon>Tracheophyta</taxon>
        <taxon>Spermatophyta</taxon>
        <taxon>Magnoliopsida</taxon>
        <taxon>eudicotyledons</taxon>
        <taxon>Gunneridae</taxon>
        <taxon>Pentapetalae</taxon>
        <taxon>rosids</taxon>
        <taxon>fabids</taxon>
        <taxon>Fabales</taxon>
        <taxon>Fabaceae</taxon>
        <taxon>Papilionoideae</taxon>
        <taxon>50 kb inversion clade</taxon>
        <taxon>NPAAA clade</taxon>
        <taxon>Hologalegina</taxon>
        <taxon>IRL clade</taxon>
        <taxon>Trifolieae</taxon>
        <taxon>Medicago</taxon>
    </lineage>
</organism>
<dbReference type="eggNOG" id="KOG4658">
    <property type="taxonomic scope" value="Eukaryota"/>
</dbReference>
<reference evidence="3" key="3">
    <citation type="submission" date="2015-04" db="UniProtKB">
        <authorList>
            <consortium name="EnsemblPlants"/>
        </authorList>
    </citation>
    <scope>IDENTIFICATION</scope>
    <source>
        <strain evidence="3">cv. Jemalong A17</strain>
    </source>
</reference>
<evidence type="ECO:0000313" key="2">
    <source>
        <dbReference type="EMBL" id="AES87218.2"/>
    </source>
</evidence>
<dbReference type="PANTHER" id="PTHR47186:SF13">
    <property type="entry name" value="DISEASE RESISTANCE PROTEIN RGA3"/>
    <property type="match status" value="1"/>
</dbReference>
<keyword evidence="4" id="KW-1185">Reference proteome</keyword>
<accession>G7JVR6</accession>
<proteinExistence type="predicted"/>
<dbReference type="InterPro" id="IPR056789">
    <property type="entry name" value="LRR_R13L1-DRL21"/>
</dbReference>
<dbReference type="EnsemblPlants" id="AES87218">
    <property type="protein sequence ID" value="AES87218"/>
    <property type="gene ID" value="MTR_4g022950"/>
</dbReference>
<dbReference type="Gene3D" id="3.80.10.10">
    <property type="entry name" value="Ribonuclease Inhibitor"/>
    <property type="match status" value="2"/>
</dbReference>
<name>G7JVR6_MEDTR</name>
<dbReference type="PANTHER" id="PTHR47186">
    <property type="entry name" value="LEUCINE-RICH REPEAT-CONTAINING PROTEIN 57"/>
    <property type="match status" value="1"/>
</dbReference>
<dbReference type="SUPFAM" id="SSF52058">
    <property type="entry name" value="L domain-like"/>
    <property type="match status" value="1"/>
</dbReference>
<dbReference type="AlphaFoldDB" id="G7JVR6"/>
<reference evidence="2 4" key="2">
    <citation type="journal article" date="2014" name="BMC Genomics">
        <title>An improved genome release (version Mt4.0) for the model legume Medicago truncatula.</title>
        <authorList>
            <person name="Tang H."/>
            <person name="Krishnakumar V."/>
            <person name="Bidwell S."/>
            <person name="Rosen B."/>
            <person name="Chan A."/>
            <person name="Zhou S."/>
            <person name="Gentzbittel L."/>
            <person name="Childs K.L."/>
            <person name="Yandell M."/>
            <person name="Gundlach H."/>
            <person name="Mayer K.F."/>
            <person name="Schwartz D.C."/>
            <person name="Town C.D."/>
        </authorList>
    </citation>
    <scope>GENOME REANNOTATION</scope>
    <source>
        <strain evidence="3 4">cv. Jemalong A17</strain>
    </source>
</reference>
<feature type="domain" description="R13L1/DRL21-like LRR repeat region" evidence="1">
    <location>
        <begin position="92"/>
        <end position="208"/>
    </location>
</feature>
<dbReference type="InterPro" id="IPR032675">
    <property type="entry name" value="LRR_dom_sf"/>
</dbReference>